<dbReference type="OrthoDB" id="3789542at2"/>
<evidence type="ECO:0000313" key="2">
    <source>
        <dbReference type="EMBL" id="PQO38884.1"/>
    </source>
</evidence>
<dbReference type="NCBIfam" id="TIGR01764">
    <property type="entry name" value="excise"/>
    <property type="match status" value="1"/>
</dbReference>
<dbReference type="Pfam" id="PF12728">
    <property type="entry name" value="HTH_17"/>
    <property type="match status" value="1"/>
</dbReference>
<dbReference type="EMBL" id="PUIA01000016">
    <property type="protein sequence ID" value="PQO38884.1"/>
    <property type="molecule type" value="Genomic_DNA"/>
</dbReference>
<reference evidence="2 3" key="1">
    <citation type="submission" date="2018-02" db="EMBL/GenBank/DDBJ databases">
        <title>Comparative genomes isolates from brazilian mangrove.</title>
        <authorList>
            <person name="Araujo J.E."/>
            <person name="Taketani R.G."/>
            <person name="Silva M.C.P."/>
            <person name="Loureco M.V."/>
            <person name="Andreote F.D."/>
        </authorList>
    </citation>
    <scope>NUCLEOTIDE SEQUENCE [LARGE SCALE GENOMIC DNA]</scope>
    <source>
        <strain evidence="2 3">HEX-2 MGV</strain>
    </source>
</reference>
<feature type="domain" description="Helix-turn-helix" evidence="1">
    <location>
        <begin position="13"/>
        <end position="49"/>
    </location>
</feature>
<dbReference type="RefSeq" id="WP_105350083.1">
    <property type="nucleotide sequence ID" value="NZ_PUIA01000016.1"/>
</dbReference>
<proteinExistence type="predicted"/>
<dbReference type="GO" id="GO:0003677">
    <property type="term" value="F:DNA binding"/>
    <property type="evidence" value="ECO:0007669"/>
    <property type="project" value="InterPro"/>
</dbReference>
<dbReference type="InterPro" id="IPR041657">
    <property type="entry name" value="HTH_17"/>
</dbReference>
<gene>
    <name evidence="2" type="ORF">C5Y96_03155</name>
</gene>
<organism evidence="2 3">
    <name type="scientific">Blastopirellula marina</name>
    <dbReference type="NCBI Taxonomy" id="124"/>
    <lineage>
        <taxon>Bacteria</taxon>
        <taxon>Pseudomonadati</taxon>
        <taxon>Planctomycetota</taxon>
        <taxon>Planctomycetia</taxon>
        <taxon>Pirellulales</taxon>
        <taxon>Pirellulaceae</taxon>
        <taxon>Blastopirellula</taxon>
    </lineage>
</organism>
<name>A0A2S8G413_9BACT</name>
<evidence type="ECO:0000313" key="3">
    <source>
        <dbReference type="Proteomes" id="UP000240009"/>
    </source>
</evidence>
<dbReference type="AlphaFoldDB" id="A0A2S8G413"/>
<evidence type="ECO:0000259" key="1">
    <source>
        <dbReference type="Pfam" id="PF12728"/>
    </source>
</evidence>
<accession>A0A2S8G413</accession>
<comment type="caution">
    <text evidence="2">The sequence shown here is derived from an EMBL/GenBank/DDBJ whole genome shotgun (WGS) entry which is preliminary data.</text>
</comment>
<dbReference type="Proteomes" id="UP000240009">
    <property type="component" value="Unassembled WGS sequence"/>
</dbReference>
<dbReference type="InterPro" id="IPR010093">
    <property type="entry name" value="SinI_DNA-bd"/>
</dbReference>
<protein>
    <recommendedName>
        <fullName evidence="1">Helix-turn-helix domain-containing protein</fullName>
    </recommendedName>
</protein>
<sequence length="74" mass="8162">MQSQSATTGLAKVTDAVRFLQISRTKLYDMMKSGELPFVLIGRNRRIPWAAIHYLAVHGTTESLTSEPKPSGNS</sequence>